<proteinExistence type="predicted"/>
<feature type="transmembrane region" description="Helical" evidence="1">
    <location>
        <begin position="67"/>
        <end position="84"/>
    </location>
</feature>
<gene>
    <name evidence="3" type="ORF">DSTB1V02_LOCUS12007</name>
</gene>
<name>A0A7R9ADV8_9CRUS</name>
<dbReference type="OrthoDB" id="200948at2759"/>
<dbReference type="InterPro" id="IPR013866">
    <property type="entry name" value="Sphingolipid_d4-desaturase_N"/>
</dbReference>
<dbReference type="AlphaFoldDB" id="A0A7R9ADV8"/>
<feature type="transmembrane region" description="Helical" evidence="1">
    <location>
        <begin position="45"/>
        <end position="61"/>
    </location>
</feature>
<feature type="transmembrane region" description="Helical" evidence="1">
    <location>
        <begin position="104"/>
        <end position="120"/>
    </location>
</feature>
<dbReference type="GO" id="GO:0042284">
    <property type="term" value="F:sphingolipid delta-4 desaturase activity"/>
    <property type="evidence" value="ECO:0007669"/>
    <property type="project" value="TreeGrafter"/>
</dbReference>
<keyword evidence="1" id="KW-0472">Membrane</keyword>
<dbReference type="Proteomes" id="UP000677054">
    <property type="component" value="Unassembled WGS sequence"/>
</dbReference>
<dbReference type="GO" id="GO:0046513">
    <property type="term" value="P:ceramide biosynthetic process"/>
    <property type="evidence" value="ECO:0007669"/>
    <property type="project" value="TreeGrafter"/>
</dbReference>
<dbReference type="Pfam" id="PF08557">
    <property type="entry name" value="Lipid_DES"/>
    <property type="match status" value="2"/>
</dbReference>
<evidence type="ECO:0000256" key="1">
    <source>
        <dbReference type="SAM" id="Phobius"/>
    </source>
</evidence>
<protein>
    <recommendedName>
        <fullName evidence="2">Sphingolipid delta4-desaturase N-terminal domain-containing protein</fullName>
    </recommendedName>
</protein>
<dbReference type="PANTHER" id="PTHR12879:SF8">
    <property type="entry name" value="SPHINGOLIPID DELTA(4)-DESATURASE DES1"/>
    <property type="match status" value="1"/>
</dbReference>
<feature type="transmembrane region" description="Helical" evidence="1">
    <location>
        <begin position="126"/>
        <end position="146"/>
    </location>
</feature>
<dbReference type="Pfam" id="PF00487">
    <property type="entry name" value="FA_desaturase"/>
    <property type="match status" value="1"/>
</dbReference>
<feature type="domain" description="Sphingolipid delta4-desaturase N-terminal" evidence="2">
    <location>
        <begin position="5"/>
        <end position="43"/>
    </location>
</feature>
<feature type="non-terminal residue" evidence="3">
    <location>
        <position position="273"/>
    </location>
</feature>
<dbReference type="EMBL" id="LR903756">
    <property type="protein sequence ID" value="CAD7252249.1"/>
    <property type="molecule type" value="Genomic_DNA"/>
</dbReference>
<evidence type="ECO:0000259" key="2">
    <source>
        <dbReference type="SMART" id="SM01269"/>
    </source>
</evidence>
<feature type="transmembrane region" description="Helical" evidence="1">
    <location>
        <begin position="166"/>
        <end position="183"/>
    </location>
</feature>
<dbReference type="InterPro" id="IPR005804">
    <property type="entry name" value="FA_desaturase_dom"/>
</dbReference>
<keyword evidence="1" id="KW-1133">Transmembrane helix</keyword>
<evidence type="ECO:0000313" key="3">
    <source>
        <dbReference type="EMBL" id="CAD7252249.1"/>
    </source>
</evidence>
<reference evidence="3" key="1">
    <citation type="submission" date="2020-11" db="EMBL/GenBank/DDBJ databases">
        <authorList>
            <person name="Tran Van P."/>
        </authorList>
    </citation>
    <scope>NUCLEOTIDE SEQUENCE</scope>
</reference>
<sequence>MGAHVSRKDFEWSYTDEPHATRRKEILKKHPEIKYLMGPDWKSKWIIIGMVFFQIGSLFIVKDLSNLGLFLAAYFIGGTINHSLMLEKHPEIKYLMGPDWKSKWIIIGMVFFQIGSLFIVKDLSNLGLFLAAYFIGGTINHSLMLAIHEISHNLVFGHSHPLANRLFGLFANLPIGVPFSPAFKKYHLEHHKYQGDEKLDTDIPTKLEAVLFTRTGTKFLWLVLQPLFYALRPPVVYPKALTTLEYVCIIIQLSFDAIIIHFFGWRSLLYLLG</sequence>
<evidence type="ECO:0000313" key="4">
    <source>
        <dbReference type="Proteomes" id="UP000677054"/>
    </source>
</evidence>
<feature type="domain" description="Sphingolipid delta4-desaturase N-terminal" evidence="2">
    <location>
        <begin position="71"/>
        <end position="102"/>
    </location>
</feature>
<dbReference type="EMBL" id="CAJPEV010004239">
    <property type="protein sequence ID" value="CAG0901446.1"/>
    <property type="molecule type" value="Genomic_DNA"/>
</dbReference>
<organism evidence="3">
    <name type="scientific">Darwinula stevensoni</name>
    <dbReference type="NCBI Taxonomy" id="69355"/>
    <lineage>
        <taxon>Eukaryota</taxon>
        <taxon>Metazoa</taxon>
        <taxon>Ecdysozoa</taxon>
        <taxon>Arthropoda</taxon>
        <taxon>Crustacea</taxon>
        <taxon>Oligostraca</taxon>
        <taxon>Ostracoda</taxon>
        <taxon>Podocopa</taxon>
        <taxon>Podocopida</taxon>
        <taxon>Darwinulocopina</taxon>
        <taxon>Darwinuloidea</taxon>
        <taxon>Darwinulidae</taxon>
        <taxon>Darwinula</taxon>
    </lineage>
</organism>
<keyword evidence="4" id="KW-1185">Reference proteome</keyword>
<keyword evidence="1" id="KW-0812">Transmembrane</keyword>
<dbReference type="SMART" id="SM01269">
    <property type="entry name" value="Lipid_DES"/>
    <property type="match status" value="2"/>
</dbReference>
<accession>A0A7R9ADV8</accession>
<feature type="transmembrane region" description="Helical" evidence="1">
    <location>
        <begin position="243"/>
        <end position="263"/>
    </location>
</feature>
<dbReference type="PANTHER" id="PTHR12879">
    <property type="entry name" value="SPHINGOLIPID DELTA 4 DESATURASE/C-4 HYDROXYLASE PROTEIN DES2"/>
    <property type="match status" value="1"/>
</dbReference>
<dbReference type="GO" id="GO:0016020">
    <property type="term" value="C:membrane"/>
    <property type="evidence" value="ECO:0007669"/>
    <property type="project" value="GOC"/>
</dbReference>